<sequence>LTKSELIQADKRTADKATTAVTCAAARADIPQRLAPSSLRPENICGAKPGSHETLIAKGENGETAPDQASLISNSKGLHTLGFEPKETTPSVMFARGTYTTARTKAA</sequence>
<dbReference type="Proteomes" id="UP000188268">
    <property type="component" value="Unassembled WGS sequence"/>
</dbReference>
<dbReference type="Gramene" id="OMO87758">
    <property type="protein sequence ID" value="OMO87758"/>
    <property type="gene ID" value="CCACVL1_08782"/>
</dbReference>
<feature type="non-terminal residue" evidence="1">
    <location>
        <position position="1"/>
    </location>
</feature>
<dbReference type="EMBL" id="AWWV01009160">
    <property type="protein sequence ID" value="OMO87758.1"/>
    <property type="molecule type" value="Genomic_DNA"/>
</dbReference>
<name>A0A1R3IYV8_COCAP</name>
<dbReference type="AlphaFoldDB" id="A0A1R3IYV8"/>
<reference evidence="1 2" key="1">
    <citation type="submission" date="2013-09" db="EMBL/GenBank/DDBJ databases">
        <title>Corchorus capsularis genome sequencing.</title>
        <authorList>
            <person name="Alam M."/>
            <person name="Haque M.S."/>
            <person name="Islam M.S."/>
            <person name="Emdad E.M."/>
            <person name="Islam M.M."/>
            <person name="Ahmed B."/>
            <person name="Halim A."/>
            <person name="Hossen Q.M.M."/>
            <person name="Hossain M.Z."/>
            <person name="Ahmed R."/>
            <person name="Khan M.M."/>
            <person name="Islam R."/>
            <person name="Rashid M.M."/>
            <person name="Khan S.A."/>
            <person name="Rahman M.S."/>
            <person name="Alam M."/>
        </authorList>
    </citation>
    <scope>NUCLEOTIDE SEQUENCE [LARGE SCALE GENOMIC DNA]</scope>
    <source>
        <strain evidence="2">cv. CVL-1</strain>
        <tissue evidence="1">Whole seedling</tissue>
    </source>
</reference>
<organism evidence="1 2">
    <name type="scientific">Corchorus capsularis</name>
    <name type="common">Jute</name>
    <dbReference type="NCBI Taxonomy" id="210143"/>
    <lineage>
        <taxon>Eukaryota</taxon>
        <taxon>Viridiplantae</taxon>
        <taxon>Streptophyta</taxon>
        <taxon>Embryophyta</taxon>
        <taxon>Tracheophyta</taxon>
        <taxon>Spermatophyta</taxon>
        <taxon>Magnoliopsida</taxon>
        <taxon>eudicotyledons</taxon>
        <taxon>Gunneridae</taxon>
        <taxon>Pentapetalae</taxon>
        <taxon>rosids</taxon>
        <taxon>malvids</taxon>
        <taxon>Malvales</taxon>
        <taxon>Malvaceae</taxon>
        <taxon>Grewioideae</taxon>
        <taxon>Apeibeae</taxon>
        <taxon>Corchorus</taxon>
    </lineage>
</organism>
<accession>A0A1R3IYV8</accession>
<keyword evidence="2" id="KW-1185">Reference proteome</keyword>
<evidence type="ECO:0000313" key="1">
    <source>
        <dbReference type="EMBL" id="OMO87758.1"/>
    </source>
</evidence>
<proteinExistence type="predicted"/>
<protein>
    <submittedName>
        <fullName evidence="1">3 beta-hydroxysteroid dehydrogenase type 7-like protein</fullName>
    </submittedName>
</protein>
<comment type="caution">
    <text evidence="1">The sequence shown here is derived from an EMBL/GenBank/DDBJ whole genome shotgun (WGS) entry which is preliminary data.</text>
</comment>
<gene>
    <name evidence="1" type="ORF">CCACVL1_08782</name>
</gene>
<evidence type="ECO:0000313" key="2">
    <source>
        <dbReference type="Proteomes" id="UP000188268"/>
    </source>
</evidence>